<name>A0A8K0JL42_9TREE</name>
<dbReference type="InterPro" id="IPR019440">
    <property type="entry name" value="MAU2"/>
</dbReference>
<dbReference type="Proteomes" id="UP000812966">
    <property type="component" value="Unassembled WGS sequence"/>
</dbReference>
<organism evidence="8 9">
    <name type="scientific">Filobasidium floriforme</name>
    <dbReference type="NCBI Taxonomy" id="5210"/>
    <lineage>
        <taxon>Eukaryota</taxon>
        <taxon>Fungi</taxon>
        <taxon>Dikarya</taxon>
        <taxon>Basidiomycota</taxon>
        <taxon>Agaricomycotina</taxon>
        <taxon>Tremellomycetes</taxon>
        <taxon>Filobasidiales</taxon>
        <taxon>Filobasidiaceae</taxon>
        <taxon>Filobasidium</taxon>
    </lineage>
</organism>
<evidence type="ECO:0000313" key="9">
    <source>
        <dbReference type="Proteomes" id="UP000812966"/>
    </source>
</evidence>
<gene>
    <name evidence="8" type="ORF">FFLO_03239</name>
</gene>
<keyword evidence="5" id="KW-0159">Chromosome partition</keyword>
<comment type="similarity">
    <text evidence="2">Belongs to the SCC4/mau-2 family.</text>
</comment>
<keyword evidence="6" id="KW-0539">Nucleus</keyword>
<evidence type="ECO:0000256" key="5">
    <source>
        <dbReference type="ARBA" id="ARBA00022829"/>
    </source>
</evidence>
<evidence type="ECO:0000256" key="1">
    <source>
        <dbReference type="ARBA" id="ARBA00004123"/>
    </source>
</evidence>
<evidence type="ECO:0000256" key="6">
    <source>
        <dbReference type="ARBA" id="ARBA00023242"/>
    </source>
</evidence>
<reference evidence="8" key="1">
    <citation type="submission" date="2020-04" db="EMBL/GenBank/DDBJ databases">
        <title>Analysis of mating type loci in Filobasidium floriforme.</title>
        <authorList>
            <person name="Nowrousian M."/>
        </authorList>
    </citation>
    <scope>NUCLEOTIDE SEQUENCE</scope>
    <source>
        <strain evidence="8">CBS 6242</strain>
    </source>
</reference>
<dbReference type="AlphaFoldDB" id="A0A8K0JL42"/>
<evidence type="ECO:0000256" key="2">
    <source>
        <dbReference type="ARBA" id="ARBA00008585"/>
    </source>
</evidence>
<protein>
    <recommendedName>
        <fullName evidence="10">MAU2 chromatid cohesion factor homolog</fullName>
    </recommendedName>
</protein>
<comment type="caution">
    <text evidence="8">The sequence shown here is derived from an EMBL/GenBank/DDBJ whole genome shotgun (WGS) entry which is preliminary data.</text>
</comment>
<dbReference type="EMBL" id="JABELV010000058">
    <property type="protein sequence ID" value="KAG7544360.1"/>
    <property type="molecule type" value="Genomic_DNA"/>
</dbReference>
<evidence type="ECO:0000313" key="8">
    <source>
        <dbReference type="EMBL" id="KAG7544360.1"/>
    </source>
</evidence>
<accession>A0A8K0JL42</accession>
<comment type="subcellular location">
    <subcellularLocation>
        <location evidence="1">Nucleus</location>
    </subcellularLocation>
</comment>
<evidence type="ECO:0000256" key="3">
    <source>
        <dbReference type="ARBA" id="ARBA00022618"/>
    </source>
</evidence>
<dbReference type="SUPFAM" id="SSF48452">
    <property type="entry name" value="TPR-like"/>
    <property type="match status" value="1"/>
</dbReference>
<keyword evidence="4" id="KW-0498">Mitosis</keyword>
<dbReference type="Pfam" id="PF10345">
    <property type="entry name" value="Cohesin_load"/>
    <property type="match status" value="1"/>
</dbReference>
<proteinExistence type="inferred from homology"/>
<keyword evidence="7" id="KW-0131">Cell cycle</keyword>
<dbReference type="InterPro" id="IPR011990">
    <property type="entry name" value="TPR-like_helical_dom_sf"/>
</dbReference>
<evidence type="ECO:0000256" key="4">
    <source>
        <dbReference type="ARBA" id="ARBA00022776"/>
    </source>
</evidence>
<evidence type="ECO:0008006" key="10">
    <source>
        <dbReference type="Google" id="ProtNLM"/>
    </source>
</evidence>
<sequence>MYYRAMLMLAGWESESNKDLMPAINTLQAIIKHARKNRNDHVALIAGLAKFRVIMANSYLDIAPDSMAEVKELLTAGKVFPRPTDGDTHDLTHLQPVLAVMLAQFLILAVPLETRRGNVQASTEYLNLLHQLMDRSDALNGDAQTAVGRLQVPLGSFRNPTGSGFVVQITPASVLFQVTFLVSCIGQADVMGNKPKRLIYGSEGLSGMTFACNSTANHLQHPSTLGLSHALSIKRELQTVHAELLLDLAGLYIFSATLKQAEETLHKAIAYLRNHDMFETYAPRVCLLQAQRYHMLGRREKAIACYEACRYISNPGSEIHLVARTSLLLFQLAAPGSDDLGGKASQINEIKGELYATQSVLYMAAAKMLEAVTTESIQKSKKLLGLGLQSAMTINNNQMRMLFLVVASSHYRDTMQDSCVTMLKTASTIARKLGIAQTVKEGEKVEKLGPTGLGLWVAQRIGM</sequence>
<evidence type="ECO:0000256" key="7">
    <source>
        <dbReference type="ARBA" id="ARBA00023306"/>
    </source>
</evidence>
<keyword evidence="3" id="KW-0132">Cell division</keyword>
<keyword evidence="9" id="KW-1185">Reference proteome</keyword>